<keyword evidence="1" id="KW-0472">Membrane</keyword>
<accession>A0AAD9NHL3</accession>
<dbReference type="PANTHER" id="PTHR33444:SF7">
    <property type="entry name" value="TRANSMEMBRANE PROTEIN 272"/>
    <property type="match status" value="1"/>
</dbReference>
<keyword evidence="1" id="KW-0812">Transmembrane</keyword>
<keyword evidence="3" id="KW-1185">Reference proteome</keyword>
<dbReference type="AlphaFoldDB" id="A0AAD9NHL3"/>
<dbReference type="Proteomes" id="UP001208570">
    <property type="component" value="Unassembled WGS sequence"/>
</dbReference>
<organism evidence="2 3">
    <name type="scientific">Paralvinella palmiformis</name>
    <dbReference type="NCBI Taxonomy" id="53620"/>
    <lineage>
        <taxon>Eukaryota</taxon>
        <taxon>Metazoa</taxon>
        <taxon>Spiralia</taxon>
        <taxon>Lophotrochozoa</taxon>
        <taxon>Annelida</taxon>
        <taxon>Polychaeta</taxon>
        <taxon>Sedentaria</taxon>
        <taxon>Canalipalpata</taxon>
        <taxon>Terebellida</taxon>
        <taxon>Terebelliformia</taxon>
        <taxon>Alvinellidae</taxon>
        <taxon>Paralvinella</taxon>
    </lineage>
</organism>
<feature type="transmembrane region" description="Helical" evidence="1">
    <location>
        <begin position="170"/>
        <end position="191"/>
    </location>
</feature>
<sequence length="246" mass="28205">MCAASGLFKDEAVKAVFRSDVGLLHLAQEDEKTLYHGEWVHDLSLDHPNYGSIFLQIKEANSEAEGSYEFIRKTSDIISNTLFVTVILGMLLVLPVGMISIGVKHLNDCPKEDKIPIYLLVGGCFGFLKVLSLLWKQVRSRRYERLDEIYEPDEDNGDVIMSKSSRFSEALLSAFLFIWFICGNYWVFGIWRPNFKQMLHEPSNWCDKTVYMFAVIQILIGYSLMGLIILLMLILSICHRYTVDKS</sequence>
<gene>
    <name evidence="2" type="ORF">LSH36_2g19029</name>
</gene>
<proteinExistence type="predicted"/>
<dbReference type="PANTHER" id="PTHR33444">
    <property type="entry name" value="SI:DKEY-19B23.12-RELATED"/>
    <property type="match status" value="1"/>
</dbReference>
<comment type="caution">
    <text evidence="2">The sequence shown here is derived from an EMBL/GenBank/DDBJ whole genome shotgun (WGS) entry which is preliminary data.</text>
</comment>
<protein>
    <submittedName>
        <fullName evidence="2">Uncharacterized protein</fullName>
    </submittedName>
</protein>
<feature type="transmembrane region" description="Helical" evidence="1">
    <location>
        <begin position="115"/>
        <end position="135"/>
    </location>
</feature>
<dbReference type="EMBL" id="JAODUP010000002">
    <property type="protein sequence ID" value="KAK2170587.1"/>
    <property type="molecule type" value="Genomic_DNA"/>
</dbReference>
<evidence type="ECO:0000256" key="1">
    <source>
        <dbReference type="SAM" id="Phobius"/>
    </source>
</evidence>
<evidence type="ECO:0000313" key="2">
    <source>
        <dbReference type="EMBL" id="KAK2170587.1"/>
    </source>
</evidence>
<keyword evidence="1" id="KW-1133">Transmembrane helix</keyword>
<reference evidence="2" key="1">
    <citation type="journal article" date="2023" name="Mol. Biol. Evol.">
        <title>Third-Generation Sequencing Reveals the Adaptive Role of the Epigenome in Three Deep-Sea Polychaetes.</title>
        <authorList>
            <person name="Perez M."/>
            <person name="Aroh O."/>
            <person name="Sun Y."/>
            <person name="Lan Y."/>
            <person name="Juniper S.K."/>
            <person name="Young C.R."/>
            <person name="Angers B."/>
            <person name="Qian P.Y."/>
        </authorList>
    </citation>
    <scope>NUCLEOTIDE SEQUENCE</scope>
    <source>
        <strain evidence="2">P08H-3</strain>
    </source>
</reference>
<evidence type="ECO:0000313" key="3">
    <source>
        <dbReference type="Proteomes" id="UP001208570"/>
    </source>
</evidence>
<feature type="transmembrane region" description="Helical" evidence="1">
    <location>
        <begin position="211"/>
        <end position="238"/>
    </location>
</feature>
<feature type="transmembrane region" description="Helical" evidence="1">
    <location>
        <begin position="82"/>
        <end position="103"/>
    </location>
</feature>
<name>A0AAD9NHL3_9ANNE</name>
<dbReference type="InterPro" id="IPR040350">
    <property type="entry name" value="TMEM272"/>
</dbReference>